<reference evidence="2" key="1">
    <citation type="submission" date="2023-05" db="EMBL/GenBank/DDBJ databases">
        <authorList>
            <person name="Stuckert A."/>
        </authorList>
    </citation>
    <scope>NUCLEOTIDE SEQUENCE</scope>
</reference>
<comment type="caution">
    <text evidence="2">The sequence shown here is derived from an EMBL/GenBank/DDBJ whole genome shotgun (WGS) entry which is preliminary data.</text>
</comment>
<gene>
    <name evidence="2" type="ORF">SPARVUS_LOCUS89529</name>
</gene>
<protein>
    <submittedName>
        <fullName evidence="2">Uncharacterized protein</fullName>
    </submittedName>
</protein>
<feature type="region of interest" description="Disordered" evidence="1">
    <location>
        <begin position="1"/>
        <end position="26"/>
    </location>
</feature>
<proteinExistence type="predicted"/>
<evidence type="ECO:0000313" key="2">
    <source>
        <dbReference type="EMBL" id="CAI9531959.1"/>
    </source>
</evidence>
<name>A0ABN9A953_9NEOB</name>
<keyword evidence="3" id="KW-1185">Reference proteome</keyword>
<dbReference type="EMBL" id="CATNWA010000033">
    <property type="protein sequence ID" value="CAI9531959.1"/>
    <property type="molecule type" value="Genomic_DNA"/>
</dbReference>
<sequence length="40" mass="4612">MVGMDLTQPWTRSRPPRNPSCSNGCRQWRIAGRNQIRTIA</sequence>
<evidence type="ECO:0000313" key="3">
    <source>
        <dbReference type="Proteomes" id="UP001162483"/>
    </source>
</evidence>
<organism evidence="2 3">
    <name type="scientific">Staurois parvus</name>
    <dbReference type="NCBI Taxonomy" id="386267"/>
    <lineage>
        <taxon>Eukaryota</taxon>
        <taxon>Metazoa</taxon>
        <taxon>Chordata</taxon>
        <taxon>Craniata</taxon>
        <taxon>Vertebrata</taxon>
        <taxon>Euteleostomi</taxon>
        <taxon>Amphibia</taxon>
        <taxon>Batrachia</taxon>
        <taxon>Anura</taxon>
        <taxon>Neobatrachia</taxon>
        <taxon>Ranoidea</taxon>
        <taxon>Ranidae</taxon>
        <taxon>Staurois</taxon>
    </lineage>
</organism>
<accession>A0ABN9A953</accession>
<evidence type="ECO:0000256" key="1">
    <source>
        <dbReference type="SAM" id="MobiDB-lite"/>
    </source>
</evidence>
<dbReference type="Proteomes" id="UP001162483">
    <property type="component" value="Unassembled WGS sequence"/>
</dbReference>